<dbReference type="SUPFAM" id="SSF63707">
    <property type="entry name" value="Ganglioside M2 (gm2) activator"/>
    <property type="match status" value="1"/>
</dbReference>
<accession>A0A1D1V1V1</accession>
<evidence type="ECO:0000313" key="4">
    <source>
        <dbReference type="EMBL" id="GAU93932.1"/>
    </source>
</evidence>
<dbReference type="Proteomes" id="UP000186922">
    <property type="component" value="Unassembled WGS sequence"/>
</dbReference>
<dbReference type="AlphaFoldDB" id="A0A1D1V1V1"/>
<dbReference type="GO" id="GO:0005319">
    <property type="term" value="F:lipid transporter activity"/>
    <property type="evidence" value="ECO:0007669"/>
    <property type="project" value="TreeGrafter"/>
</dbReference>
<feature type="chain" id="PRO_5008897946" description="MD-2-related lipid-recognition domain-containing protein" evidence="2">
    <location>
        <begin position="28"/>
        <end position="171"/>
    </location>
</feature>
<organism evidence="4 5">
    <name type="scientific">Ramazzottius varieornatus</name>
    <name type="common">Water bear</name>
    <name type="synonym">Tardigrade</name>
    <dbReference type="NCBI Taxonomy" id="947166"/>
    <lineage>
        <taxon>Eukaryota</taxon>
        <taxon>Metazoa</taxon>
        <taxon>Ecdysozoa</taxon>
        <taxon>Tardigrada</taxon>
        <taxon>Eutardigrada</taxon>
        <taxon>Parachela</taxon>
        <taxon>Hypsibioidea</taxon>
        <taxon>Ramazzottiidae</taxon>
        <taxon>Ramazzottius</taxon>
    </lineage>
</organism>
<dbReference type="PANTHER" id="PTHR17357:SF0">
    <property type="entry name" value="GANGLIOSIDE GM2 ACTIVATOR"/>
    <property type="match status" value="1"/>
</dbReference>
<dbReference type="InterPro" id="IPR036846">
    <property type="entry name" value="GM2-AP_sf"/>
</dbReference>
<dbReference type="GO" id="GO:0008047">
    <property type="term" value="F:enzyme activator activity"/>
    <property type="evidence" value="ECO:0007669"/>
    <property type="project" value="InterPro"/>
</dbReference>
<dbReference type="OrthoDB" id="6409159at2759"/>
<sequence length="171" mass="18660">MEPSVFPPSMLAILVAWQLSYLPQTLAFTWRSCSVDSANETIQVKELKITPDVISLDGSITISAQVEVKQDLNGPLEVRTDLHKTAGLLQGQSIPCQGRFGSCTFTDICTEFENVCPIAAMTYTVNKVIKIPHMSSFVRWMAEGAYEGKITVTDSTGNQLACIAVTLEVAQ</sequence>
<proteinExistence type="predicted"/>
<dbReference type="Gene3D" id="2.70.220.10">
    <property type="entry name" value="Ganglioside GM2 activator"/>
    <property type="match status" value="1"/>
</dbReference>
<dbReference type="STRING" id="947166.A0A1D1V1V1"/>
<feature type="signal peptide" evidence="2">
    <location>
        <begin position="1"/>
        <end position="27"/>
    </location>
</feature>
<feature type="domain" description="MD-2-related lipid-recognition" evidence="3">
    <location>
        <begin position="30"/>
        <end position="167"/>
    </location>
</feature>
<dbReference type="GO" id="GO:0009898">
    <property type="term" value="C:cytoplasmic side of plasma membrane"/>
    <property type="evidence" value="ECO:0007669"/>
    <property type="project" value="TreeGrafter"/>
</dbReference>
<protein>
    <recommendedName>
        <fullName evidence="3">MD-2-related lipid-recognition domain-containing protein</fullName>
    </recommendedName>
</protein>
<evidence type="ECO:0000313" key="5">
    <source>
        <dbReference type="Proteomes" id="UP000186922"/>
    </source>
</evidence>
<dbReference type="GO" id="GO:0006689">
    <property type="term" value="P:ganglioside catabolic process"/>
    <property type="evidence" value="ECO:0007669"/>
    <property type="project" value="InterPro"/>
</dbReference>
<dbReference type="InterPro" id="IPR003172">
    <property type="entry name" value="ML_dom"/>
</dbReference>
<name>A0A1D1V1V1_RAMVA</name>
<dbReference type="InterPro" id="IPR028996">
    <property type="entry name" value="GM2-AP"/>
</dbReference>
<keyword evidence="5" id="KW-1185">Reference proteome</keyword>
<dbReference type="SMART" id="SM00737">
    <property type="entry name" value="ML"/>
    <property type="match status" value="1"/>
</dbReference>
<dbReference type="Pfam" id="PF02221">
    <property type="entry name" value="E1_DerP2_DerF2"/>
    <property type="match status" value="1"/>
</dbReference>
<gene>
    <name evidence="4" type="primary">RvY_05790</name>
    <name evidence="4" type="synonym">RvY_05790.1</name>
    <name evidence="4" type="ORF">RvY_05790-1</name>
</gene>
<evidence type="ECO:0000256" key="1">
    <source>
        <dbReference type="ARBA" id="ARBA00022729"/>
    </source>
</evidence>
<dbReference type="EMBL" id="BDGG01000002">
    <property type="protein sequence ID" value="GAU93932.1"/>
    <property type="molecule type" value="Genomic_DNA"/>
</dbReference>
<keyword evidence="1 2" id="KW-0732">Signal</keyword>
<dbReference type="PANTHER" id="PTHR17357">
    <property type="entry name" value="GM2 GANGLIOSIDE ACTIVATOR PROTEIN"/>
    <property type="match status" value="1"/>
</dbReference>
<comment type="caution">
    <text evidence="4">The sequence shown here is derived from an EMBL/GenBank/DDBJ whole genome shotgun (WGS) entry which is preliminary data.</text>
</comment>
<evidence type="ECO:0000256" key="2">
    <source>
        <dbReference type="SAM" id="SignalP"/>
    </source>
</evidence>
<evidence type="ECO:0000259" key="3">
    <source>
        <dbReference type="SMART" id="SM00737"/>
    </source>
</evidence>
<reference evidence="4 5" key="1">
    <citation type="journal article" date="2016" name="Nat. Commun.">
        <title>Extremotolerant tardigrade genome and improved radiotolerance of human cultured cells by tardigrade-unique protein.</title>
        <authorList>
            <person name="Hashimoto T."/>
            <person name="Horikawa D.D."/>
            <person name="Saito Y."/>
            <person name="Kuwahara H."/>
            <person name="Kozuka-Hata H."/>
            <person name="Shin-I T."/>
            <person name="Minakuchi Y."/>
            <person name="Ohishi K."/>
            <person name="Motoyama A."/>
            <person name="Aizu T."/>
            <person name="Enomoto A."/>
            <person name="Kondo K."/>
            <person name="Tanaka S."/>
            <person name="Hara Y."/>
            <person name="Koshikawa S."/>
            <person name="Sagara H."/>
            <person name="Miura T."/>
            <person name="Yokobori S."/>
            <person name="Miyagawa K."/>
            <person name="Suzuki Y."/>
            <person name="Kubo T."/>
            <person name="Oyama M."/>
            <person name="Kohara Y."/>
            <person name="Fujiyama A."/>
            <person name="Arakawa K."/>
            <person name="Katayama T."/>
            <person name="Toyoda A."/>
            <person name="Kunieda T."/>
        </authorList>
    </citation>
    <scope>NUCLEOTIDE SEQUENCE [LARGE SCALE GENOMIC DNA]</scope>
    <source>
        <strain evidence="4 5">YOKOZUNA-1</strain>
    </source>
</reference>